<dbReference type="SUPFAM" id="SSF159245">
    <property type="entry name" value="AttH-like"/>
    <property type="match status" value="1"/>
</dbReference>
<proteinExistence type="predicted"/>
<reference evidence="1" key="1">
    <citation type="submission" date="2020-02" db="EMBL/GenBank/DDBJ databases">
        <authorList>
            <person name="Meier V. D."/>
        </authorList>
    </citation>
    <scope>NUCLEOTIDE SEQUENCE</scope>
    <source>
        <strain evidence="1">AVDCRST_MAG17</strain>
    </source>
</reference>
<dbReference type="Pfam" id="PF14249">
    <property type="entry name" value="Tocopherol_cycl"/>
    <property type="match status" value="1"/>
</dbReference>
<accession>A0A6J4S5U7</accession>
<organism evidence="1">
    <name type="scientific">uncultured Solirubrobacterales bacterium</name>
    <dbReference type="NCBI Taxonomy" id="768556"/>
    <lineage>
        <taxon>Bacteria</taxon>
        <taxon>Bacillati</taxon>
        <taxon>Actinomycetota</taxon>
        <taxon>Thermoleophilia</taxon>
        <taxon>Solirubrobacterales</taxon>
        <taxon>environmental samples</taxon>
    </lineage>
</organism>
<evidence type="ECO:0000313" key="1">
    <source>
        <dbReference type="EMBL" id="CAA9483558.1"/>
    </source>
</evidence>
<dbReference type="AlphaFoldDB" id="A0A6J4S5U7"/>
<dbReference type="GO" id="GO:0009976">
    <property type="term" value="F:tocopherol cyclase activity"/>
    <property type="evidence" value="ECO:0007669"/>
    <property type="project" value="InterPro"/>
</dbReference>
<dbReference type="InterPro" id="IPR025893">
    <property type="entry name" value="Tocopherol_cyclase"/>
</dbReference>
<gene>
    <name evidence="1" type="ORF">AVDCRST_MAG17-315</name>
</gene>
<sequence>MAADQPALVEDPAVDGRVLTLETAQELADGGGLDRLLRSVSGQRLQGSAEPHQCHGAILRRDRTVSESDASYPLPVPTSRLPAHLRSAYRASGATPPFGDPRGAHGIEMEGYYWRITDARSGHVVVALCGVSRAPDGDWGALALAGSADGFLRESIVPRASAARSRLDVRAGSTFEATEDRLTVDLAAAARLSVRFHSLTPWPHRALGGLGAAQAVPGLGQYWHPHLLGARVEGHAVLGDRTIDLNGATAYAEKNWGAAFPGSWWWGQAHGFDDPGVCVAFAGGVLERGPLKLAATSVVVHLAAGETLRLVPPLALVAVDTGASAWRVRARSARHRVTIEGDSGGSEPHLLPVPIPAARRTVNRARQYLAGRMRVEVHTGRRLRYRGESLLAGLEAGDES</sequence>
<dbReference type="EMBL" id="CADCVV010000019">
    <property type="protein sequence ID" value="CAA9483558.1"/>
    <property type="molecule type" value="Genomic_DNA"/>
</dbReference>
<dbReference type="PANTHER" id="PTHR35309:SF4">
    <property type="entry name" value="TOCOPHEROL CYCLASE"/>
    <property type="match status" value="1"/>
</dbReference>
<name>A0A6J4S5U7_9ACTN</name>
<protein>
    <recommendedName>
        <fullName evidence="2">Tocopherol cyclase-like protein</fullName>
    </recommendedName>
</protein>
<dbReference type="PANTHER" id="PTHR35309">
    <property type="match status" value="1"/>
</dbReference>
<evidence type="ECO:0008006" key="2">
    <source>
        <dbReference type="Google" id="ProtNLM"/>
    </source>
</evidence>